<dbReference type="OrthoDB" id="441444at2759"/>
<proteinExistence type="inferred from homology"/>
<accession>A0A164XDR9</accession>
<comment type="similarity">
    <text evidence="1">Belongs to the universal ribosomal protein uS15 family.</text>
</comment>
<feature type="compositionally biased region" description="Polar residues" evidence="5">
    <location>
        <begin position="142"/>
        <end position="156"/>
    </location>
</feature>
<organism evidence="6 7">
    <name type="scientific">Daucus carota subsp. sativus</name>
    <name type="common">Carrot</name>
    <dbReference type="NCBI Taxonomy" id="79200"/>
    <lineage>
        <taxon>Eukaryota</taxon>
        <taxon>Viridiplantae</taxon>
        <taxon>Streptophyta</taxon>
        <taxon>Embryophyta</taxon>
        <taxon>Tracheophyta</taxon>
        <taxon>Spermatophyta</taxon>
        <taxon>Magnoliopsida</taxon>
        <taxon>eudicotyledons</taxon>
        <taxon>Gunneridae</taxon>
        <taxon>Pentapetalae</taxon>
        <taxon>asterids</taxon>
        <taxon>campanulids</taxon>
        <taxon>Apiales</taxon>
        <taxon>Apiaceae</taxon>
        <taxon>Apioideae</taxon>
        <taxon>Scandiceae</taxon>
        <taxon>Daucinae</taxon>
        <taxon>Daucus</taxon>
        <taxon>Daucus sect. Daucus</taxon>
    </lineage>
</organism>
<dbReference type="GO" id="GO:0005840">
    <property type="term" value="C:ribosome"/>
    <property type="evidence" value="ECO:0007669"/>
    <property type="project" value="UniProtKB-KW"/>
</dbReference>
<dbReference type="Gene3D" id="6.10.250.3130">
    <property type="match status" value="1"/>
</dbReference>
<evidence type="ECO:0000256" key="1">
    <source>
        <dbReference type="ARBA" id="ARBA00008434"/>
    </source>
</evidence>
<feature type="region of interest" description="Disordered" evidence="5">
    <location>
        <begin position="207"/>
        <end position="226"/>
    </location>
</feature>
<dbReference type="SMART" id="SM01387">
    <property type="entry name" value="Ribosomal_S15"/>
    <property type="match status" value="1"/>
</dbReference>
<dbReference type="Pfam" id="PF00312">
    <property type="entry name" value="Ribosomal_S15"/>
    <property type="match status" value="1"/>
</dbReference>
<evidence type="ECO:0000256" key="3">
    <source>
        <dbReference type="ARBA" id="ARBA00023274"/>
    </source>
</evidence>
<evidence type="ECO:0000256" key="2">
    <source>
        <dbReference type="ARBA" id="ARBA00022980"/>
    </source>
</evidence>
<dbReference type="AlphaFoldDB" id="A0A164XDR9"/>
<dbReference type="InterPro" id="IPR000589">
    <property type="entry name" value="Ribosomal_uS15"/>
</dbReference>
<dbReference type="CDD" id="cd00353">
    <property type="entry name" value="Ribosomal_S15p_S13e"/>
    <property type="match status" value="1"/>
</dbReference>
<keyword evidence="2" id="KW-0689">Ribosomal protein</keyword>
<reference evidence="6" key="1">
    <citation type="journal article" date="2016" name="Nat. Genet.">
        <title>A high-quality carrot genome assembly provides new insights into carotenoid accumulation and asterid genome evolution.</title>
        <authorList>
            <person name="Iorizzo M."/>
            <person name="Ellison S."/>
            <person name="Senalik D."/>
            <person name="Zeng P."/>
            <person name="Satapoomin P."/>
            <person name="Huang J."/>
            <person name="Bowman M."/>
            <person name="Iovene M."/>
            <person name="Sanseverino W."/>
            <person name="Cavagnaro P."/>
            <person name="Yildiz M."/>
            <person name="Macko-Podgorni A."/>
            <person name="Moranska E."/>
            <person name="Grzebelus E."/>
            <person name="Grzebelus D."/>
            <person name="Ashrafi H."/>
            <person name="Zheng Z."/>
            <person name="Cheng S."/>
            <person name="Spooner D."/>
            <person name="Van Deynze A."/>
            <person name="Simon P."/>
        </authorList>
    </citation>
    <scope>NUCLEOTIDE SEQUENCE</scope>
    <source>
        <tissue evidence="6">Leaf</tissue>
    </source>
</reference>
<dbReference type="OMA" id="ATTESKW"/>
<dbReference type="GO" id="GO:0005737">
    <property type="term" value="C:cytoplasm"/>
    <property type="evidence" value="ECO:0007669"/>
    <property type="project" value="UniProtKB-ARBA"/>
</dbReference>
<evidence type="ECO:0000256" key="4">
    <source>
        <dbReference type="ARBA" id="ARBA00035250"/>
    </source>
</evidence>
<feature type="compositionally biased region" description="Low complexity" evidence="5">
    <location>
        <begin position="75"/>
        <end position="111"/>
    </location>
</feature>
<evidence type="ECO:0000313" key="7">
    <source>
        <dbReference type="Proteomes" id="UP000077755"/>
    </source>
</evidence>
<keyword evidence="3" id="KW-0687">Ribonucleoprotein</keyword>
<dbReference type="PANTHER" id="PTHR47546:SF3">
    <property type="entry name" value="30S RIBOSOMAL PROTEIN S15, CHLOROPLASTIC"/>
    <property type="match status" value="1"/>
</dbReference>
<dbReference type="HAMAP" id="MF_01343_B">
    <property type="entry name" value="Ribosomal_uS15_B"/>
    <property type="match status" value="1"/>
</dbReference>
<dbReference type="Proteomes" id="UP000077755">
    <property type="component" value="Chromosome 5"/>
</dbReference>
<dbReference type="Gene3D" id="1.10.287.10">
    <property type="entry name" value="S15/NS1, RNA-binding"/>
    <property type="match status" value="1"/>
</dbReference>
<evidence type="ECO:0000256" key="5">
    <source>
        <dbReference type="SAM" id="MobiDB-lite"/>
    </source>
</evidence>
<dbReference type="GO" id="GO:1990904">
    <property type="term" value="C:ribonucleoprotein complex"/>
    <property type="evidence" value="ECO:0007669"/>
    <property type="project" value="UniProtKB-KW"/>
</dbReference>
<dbReference type="GO" id="GO:0006412">
    <property type="term" value="P:translation"/>
    <property type="evidence" value="ECO:0007669"/>
    <property type="project" value="InterPro"/>
</dbReference>
<sequence length="467" mass="52926">MAATAIALHLKRNTTTTTTTNSNLIRNSNSIKLFSSSSSFPQPPTNDNDETTPSADPQSQSQPSFTSYFKDLKSSLKQTSQQSQQPRIPLQQTQQNPFQRSQQTQSQFQRPQAPPTKSASFDEIRKNLAEFRNRTAAPMPSGVQNAQFPSASPARSSGISFQELYNKNVAARGDGSSNAESRGVGKMSYDMIRESIKELKKNRPVEVNKGNEMGNRSKLTDSLFGPASPPVYGGTGVLPAKVFGKEGSKKKEGESEEMKTKFLRMYTYGDLGNKLKKLRPEEAKEKKGKWFSLKELSERLIKLREVEEKESEADPRAYRDIRESLEKLTMDEKRKSTVHRIDILGQLGGSPNYMMSPPKENLVEKYFHPDNMSSAEKMKIELKRVRDEFKMSESDCGSSRVQVAQLTTKIKHLSSTLHKKDKHSRKGLQAMVQQRKKLLKYLRRTDWDSYCFVLDKLGLRDNPDYKN</sequence>
<dbReference type="Gramene" id="KZM93041">
    <property type="protein sequence ID" value="KZM93041"/>
    <property type="gene ID" value="DCAR_016286"/>
</dbReference>
<dbReference type="InterPro" id="IPR009068">
    <property type="entry name" value="uS15_NS1_RNA-bd_sf"/>
</dbReference>
<reference evidence="6" key="2">
    <citation type="submission" date="2022-03" db="EMBL/GenBank/DDBJ databases">
        <title>Draft title - Genomic analysis of global carrot germplasm unveils the trajectory of domestication and the origin of high carotenoid orange carrot.</title>
        <authorList>
            <person name="Iorizzo M."/>
            <person name="Ellison S."/>
            <person name="Senalik D."/>
            <person name="Macko-Podgorni A."/>
            <person name="Grzebelus D."/>
            <person name="Bostan H."/>
            <person name="Rolling W."/>
            <person name="Curaba J."/>
            <person name="Simon P."/>
        </authorList>
    </citation>
    <scope>NUCLEOTIDE SEQUENCE</scope>
    <source>
        <tissue evidence="6">Leaf</tissue>
    </source>
</reference>
<dbReference type="EMBL" id="CP093347">
    <property type="protein sequence ID" value="WOG99288.1"/>
    <property type="molecule type" value="Genomic_DNA"/>
</dbReference>
<protein>
    <recommendedName>
        <fullName evidence="4">Small ribosomal subunit protein uS15c</fullName>
    </recommendedName>
</protein>
<dbReference type="PANTHER" id="PTHR47546">
    <property type="entry name" value="S15/NS1, RNA-BINDING PROTEIN"/>
    <property type="match status" value="1"/>
</dbReference>
<dbReference type="SUPFAM" id="SSF47060">
    <property type="entry name" value="S15/NS1 RNA-binding domain"/>
    <property type="match status" value="1"/>
</dbReference>
<keyword evidence="7" id="KW-1185">Reference proteome</keyword>
<feature type="compositionally biased region" description="Low complexity" evidence="5">
    <location>
        <begin position="53"/>
        <end position="64"/>
    </location>
</feature>
<dbReference type="InterPro" id="IPR005290">
    <property type="entry name" value="Ribosomal_uS15_bac-type"/>
</dbReference>
<gene>
    <name evidence="6" type="ORF">DCAR_0518636</name>
</gene>
<evidence type="ECO:0000313" key="6">
    <source>
        <dbReference type="EMBL" id="WOG99288.1"/>
    </source>
</evidence>
<feature type="region of interest" description="Disordered" evidence="5">
    <location>
        <begin position="33"/>
        <end position="121"/>
    </location>
</feature>
<dbReference type="NCBIfam" id="TIGR00952">
    <property type="entry name" value="S15_bact"/>
    <property type="match status" value="1"/>
</dbReference>
<feature type="region of interest" description="Disordered" evidence="5">
    <location>
        <begin position="136"/>
        <end position="156"/>
    </location>
</feature>
<name>A0A164XDR9_DAUCS</name>
<dbReference type="GO" id="GO:0003735">
    <property type="term" value="F:structural constituent of ribosome"/>
    <property type="evidence" value="ECO:0007669"/>
    <property type="project" value="InterPro"/>
</dbReference>
<dbReference type="KEGG" id="dcr:108221958"/>